<organism evidence="2 3">
    <name type="scientific">Lactarius akahatsu</name>
    <dbReference type="NCBI Taxonomy" id="416441"/>
    <lineage>
        <taxon>Eukaryota</taxon>
        <taxon>Fungi</taxon>
        <taxon>Dikarya</taxon>
        <taxon>Basidiomycota</taxon>
        <taxon>Agaricomycotina</taxon>
        <taxon>Agaricomycetes</taxon>
        <taxon>Russulales</taxon>
        <taxon>Russulaceae</taxon>
        <taxon>Lactarius</taxon>
    </lineage>
</organism>
<keyword evidence="3" id="KW-1185">Reference proteome</keyword>
<comment type="caution">
    <text evidence="2">The sequence shown here is derived from an EMBL/GenBank/DDBJ whole genome shotgun (WGS) entry which is preliminary data.</text>
</comment>
<dbReference type="AlphaFoldDB" id="A0AAD4LL15"/>
<dbReference type="SUPFAM" id="SSF52047">
    <property type="entry name" value="RNI-like"/>
    <property type="match status" value="1"/>
</dbReference>
<proteinExistence type="predicted"/>
<name>A0AAD4LL15_9AGAM</name>
<gene>
    <name evidence="2" type="ORF">EDB92DRAFT_1392326</name>
</gene>
<dbReference type="Gene3D" id="3.80.10.10">
    <property type="entry name" value="Ribonuclease Inhibitor"/>
    <property type="match status" value="1"/>
</dbReference>
<sequence length="599" mass="66526">MPPRRGARQQQKQQKQEPPKAPGLIRDPEVAYKLMEYVLDSPNGKRTLSRLARVSKVLVEPGLGLLWKELDNLVPLISLFPNQLFKRAKRPGLGLAEPPAPEHWEKVVQYGERVRRLTYDEGSKSVSPSIFSIIDEHRPRTYILPNLTTLVWRIETPAGLDHLNLFLNPELQNLTLDIAPRLPQIGDVLADISRRTKLSSLSLTSLVPLPDDLPRHLAPQTDLDRVVLMAPGALSPGLGRWLASLERLRSLQLDLSGRPSKAVDEFFRHVGASGSGFSTPNSARSRDSGVFSSEDIDFTEIKKSMKKSKQRAAVDDRAPISGAFVALRSLQLTGEVPAVVAFLRRIASPLAQLELVIEDPFDKADWRNLCVLLSQSFGESLQSLKISAGGSSRFNDLVRSTTTRAEPVSRRLSLESLTGLPRLTRLDIDLPESVIVQNSDVAQLAEACPNLEILRLCPTARFPVSTGPPSLTLDGLAQLTARCRNLETLAVVVNGDAADSQMYLHRVVSSRTLLKLHLGHSWVREPLTAALALSHLAPHADTLRWFHEKNRPGFIETHALGWQRVAEMLPHLQDVRLTERWMAWARGAPRAATHGRQSH</sequence>
<evidence type="ECO:0000313" key="3">
    <source>
        <dbReference type="Proteomes" id="UP001201163"/>
    </source>
</evidence>
<dbReference type="Proteomes" id="UP001201163">
    <property type="component" value="Unassembled WGS sequence"/>
</dbReference>
<evidence type="ECO:0000313" key="2">
    <source>
        <dbReference type="EMBL" id="KAH8997220.1"/>
    </source>
</evidence>
<feature type="region of interest" description="Disordered" evidence="1">
    <location>
        <begin position="1"/>
        <end position="25"/>
    </location>
</feature>
<dbReference type="InterPro" id="IPR032675">
    <property type="entry name" value="LRR_dom_sf"/>
</dbReference>
<dbReference type="EMBL" id="JAKELL010000007">
    <property type="protein sequence ID" value="KAH8997220.1"/>
    <property type="molecule type" value="Genomic_DNA"/>
</dbReference>
<accession>A0AAD4LL15</accession>
<evidence type="ECO:0000256" key="1">
    <source>
        <dbReference type="SAM" id="MobiDB-lite"/>
    </source>
</evidence>
<reference evidence="2" key="1">
    <citation type="submission" date="2022-01" db="EMBL/GenBank/DDBJ databases">
        <title>Comparative genomics reveals a dynamic genome evolution in the ectomycorrhizal milk-cap (Lactarius) mushrooms.</title>
        <authorList>
            <consortium name="DOE Joint Genome Institute"/>
            <person name="Lebreton A."/>
            <person name="Tang N."/>
            <person name="Kuo A."/>
            <person name="LaButti K."/>
            <person name="Drula E."/>
            <person name="Barry K."/>
            <person name="Clum A."/>
            <person name="Lipzen A."/>
            <person name="Mousain D."/>
            <person name="Ng V."/>
            <person name="Wang R."/>
            <person name="Wang X."/>
            <person name="Dai Y."/>
            <person name="Henrissat B."/>
            <person name="Grigoriev I.V."/>
            <person name="Guerin-Laguette A."/>
            <person name="Yu F."/>
            <person name="Martin F.M."/>
        </authorList>
    </citation>
    <scope>NUCLEOTIDE SEQUENCE</scope>
    <source>
        <strain evidence="2">QP</strain>
    </source>
</reference>
<protein>
    <submittedName>
        <fullName evidence="2">Uncharacterized protein</fullName>
    </submittedName>
</protein>